<dbReference type="Gene3D" id="3.30.200.20">
    <property type="entry name" value="Phosphorylase Kinase, domain 1"/>
    <property type="match status" value="1"/>
</dbReference>
<dbReference type="InterPro" id="IPR000719">
    <property type="entry name" value="Prot_kinase_dom"/>
</dbReference>
<sequence length="241" mass="26894">MNSKVGGREEDVSSGLSRKASSPHLLLTSRTEGEILQSINLKSFTINEIRTATRNFRPDSMVGEGGFGSVFKGWIDEHTLAPTKPGTGFVIAVKRLNQESSQGHIEWLTEINYLGQLRHPNLVKLVGYCLEDDYRILVYEFVTKGSLDNHLFRRASYFQPLSWKIRMKIALDSAKGLAFLHSDEVEVIYRDFKTSNILIDSDYNAKLSDFGMAKDGPEGGKSHVSTRVMGTPGYAAPEYLA</sequence>
<dbReference type="Proteomes" id="UP000236291">
    <property type="component" value="Unassembled WGS sequence"/>
</dbReference>
<feature type="binding site" evidence="9">
    <location>
        <position position="94"/>
    </location>
    <ligand>
        <name>ATP</name>
        <dbReference type="ChEBI" id="CHEBI:30616"/>
    </ligand>
</feature>
<dbReference type="GO" id="GO:0004674">
    <property type="term" value="F:protein serine/threonine kinase activity"/>
    <property type="evidence" value="ECO:0007669"/>
    <property type="project" value="UniProtKB-KW"/>
</dbReference>
<reference evidence="12 13" key="2">
    <citation type="journal article" date="2017" name="Front. Plant Sci.">
        <title>Gene Classification and Mining of Molecular Markers Useful in Red Clover (Trifolium pratense) Breeding.</title>
        <authorList>
            <person name="Istvanek J."/>
            <person name="Dluhosova J."/>
            <person name="Dluhos P."/>
            <person name="Patkova L."/>
            <person name="Nedelnik J."/>
            <person name="Repkova J."/>
        </authorList>
    </citation>
    <scope>NUCLEOTIDE SEQUENCE [LARGE SCALE GENOMIC DNA]</scope>
    <source>
        <strain evidence="13">cv. Tatra</strain>
        <tissue evidence="12">Young leaves</tissue>
    </source>
</reference>
<evidence type="ECO:0000256" key="9">
    <source>
        <dbReference type="PROSITE-ProRule" id="PRU10141"/>
    </source>
</evidence>
<feature type="non-terminal residue" evidence="12">
    <location>
        <position position="241"/>
    </location>
</feature>
<dbReference type="PROSITE" id="PS50011">
    <property type="entry name" value="PROTEIN_KINASE_DOM"/>
    <property type="match status" value="1"/>
</dbReference>
<reference evidence="12 13" key="1">
    <citation type="journal article" date="2014" name="Am. J. Bot.">
        <title>Genome assembly and annotation for red clover (Trifolium pratense; Fabaceae).</title>
        <authorList>
            <person name="Istvanek J."/>
            <person name="Jaros M."/>
            <person name="Krenek A."/>
            <person name="Repkova J."/>
        </authorList>
    </citation>
    <scope>NUCLEOTIDE SEQUENCE [LARGE SCALE GENOMIC DNA]</scope>
    <source>
        <strain evidence="13">cv. Tatra</strain>
        <tissue evidence="12">Young leaves</tissue>
    </source>
</reference>
<keyword evidence="6 9" id="KW-0067">ATP-binding</keyword>
<evidence type="ECO:0000256" key="8">
    <source>
        <dbReference type="ARBA" id="ARBA00048679"/>
    </source>
</evidence>
<organism evidence="12 13">
    <name type="scientific">Trifolium pratense</name>
    <name type="common">Red clover</name>
    <dbReference type="NCBI Taxonomy" id="57577"/>
    <lineage>
        <taxon>Eukaryota</taxon>
        <taxon>Viridiplantae</taxon>
        <taxon>Streptophyta</taxon>
        <taxon>Embryophyta</taxon>
        <taxon>Tracheophyta</taxon>
        <taxon>Spermatophyta</taxon>
        <taxon>Magnoliopsida</taxon>
        <taxon>eudicotyledons</taxon>
        <taxon>Gunneridae</taxon>
        <taxon>Pentapetalae</taxon>
        <taxon>rosids</taxon>
        <taxon>fabids</taxon>
        <taxon>Fabales</taxon>
        <taxon>Fabaceae</taxon>
        <taxon>Papilionoideae</taxon>
        <taxon>50 kb inversion clade</taxon>
        <taxon>NPAAA clade</taxon>
        <taxon>Hologalegina</taxon>
        <taxon>IRL clade</taxon>
        <taxon>Trifolieae</taxon>
        <taxon>Trifolium</taxon>
    </lineage>
</organism>
<evidence type="ECO:0000256" key="1">
    <source>
        <dbReference type="ARBA" id="ARBA00012513"/>
    </source>
</evidence>
<dbReference type="EC" id="2.7.11.1" evidence="1"/>
<keyword evidence="5 12" id="KW-0418">Kinase</keyword>
<dbReference type="Pfam" id="PF00069">
    <property type="entry name" value="Pkinase"/>
    <property type="match status" value="1"/>
</dbReference>
<dbReference type="InterPro" id="IPR050823">
    <property type="entry name" value="Plant_Ser_Thr_Prot_Kinase"/>
</dbReference>
<dbReference type="InterPro" id="IPR008271">
    <property type="entry name" value="Ser/Thr_kinase_AS"/>
</dbReference>
<name>A0A2K3M8E3_TRIPR</name>
<proteinExistence type="inferred from homology"/>
<dbReference type="FunFam" id="3.30.200.20:FF:000228">
    <property type="entry name" value="Serine/threonine-protein kinase BIK1"/>
    <property type="match status" value="1"/>
</dbReference>
<keyword evidence="4 9" id="KW-0547">Nucleotide-binding</keyword>
<dbReference type="Gene3D" id="1.10.510.10">
    <property type="entry name" value="Transferase(Phosphotransferase) domain 1"/>
    <property type="match status" value="1"/>
</dbReference>
<dbReference type="AlphaFoldDB" id="A0A2K3M8E3"/>
<keyword evidence="2 10" id="KW-0723">Serine/threonine-protein kinase</keyword>
<gene>
    <name evidence="12" type="ORF">L195_g043135</name>
</gene>
<dbReference type="PANTHER" id="PTHR45621">
    <property type="entry name" value="OS01G0588500 PROTEIN-RELATED"/>
    <property type="match status" value="1"/>
</dbReference>
<evidence type="ECO:0000256" key="2">
    <source>
        <dbReference type="ARBA" id="ARBA00022527"/>
    </source>
</evidence>
<keyword evidence="3" id="KW-0808">Transferase</keyword>
<comment type="similarity">
    <text evidence="10">Belongs to the protein kinase superfamily.</text>
</comment>
<dbReference type="GO" id="GO:0005524">
    <property type="term" value="F:ATP binding"/>
    <property type="evidence" value="ECO:0007669"/>
    <property type="project" value="UniProtKB-UniRule"/>
</dbReference>
<comment type="catalytic activity">
    <reaction evidence="7">
        <text>L-threonyl-[protein] + ATP = O-phospho-L-threonyl-[protein] + ADP + H(+)</text>
        <dbReference type="Rhea" id="RHEA:46608"/>
        <dbReference type="Rhea" id="RHEA-COMP:11060"/>
        <dbReference type="Rhea" id="RHEA-COMP:11605"/>
        <dbReference type="ChEBI" id="CHEBI:15378"/>
        <dbReference type="ChEBI" id="CHEBI:30013"/>
        <dbReference type="ChEBI" id="CHEBI:30616"/>
        <dbReference type="ChEBI" id="CHEBI:61977"/>
        <dbReference type="ChEBI" id="CHEBI:456216"/>
        <dbReference type="EC" id="2.7.11.1"/>
    </reaction>
</comment>
<dbReference type="EMBL" id="ASHM01052807">
    <property type="protein sequence ID" value="PNX87050.1"/>
    <property type="molecule type" value="Genomic_DNA"/>
</dbReference>
<dbReference type="InterPro" id="IPR011009">
    <property type="entry name" value="Kinase-like_dom_sf"/>
</dbReference>
<evidence type="ECO:0000256" key="10">
    <source>
        <dbReference type="RuleBase" id="RU000304"/>
    </source>
</evidence>
<dbReference type="STRING" id="57577.A0A2K3M8E3"/>
<feature type="domain" description="Protein kinase" evidence="11">
    <location>
        <begin position="56"/>
        <end position="241"/>
    </location>
</feature>
<evidence type="ECO:0000256" key="7">
    <source>
        <dbReference type="ARBA" id="ARBA00047899"/>
    </source>
</evidence>
<evidence type="ECO:0000259" key="11">
    <source>
        <dbReference type="PROSITE" id="PS50011"/>
    </source>
</evidence>
<evidence type="ECO:0000256" key="5">
    <source>
        <dbReference type="ARBA" id="ARBA00022777"/>
    </source>
</evidence>
<comment type="catalytic activity">
    <reaction evidence="8">
        <text>L-seryl-[protein] + ATP = O-phospho-L-seryl-[protein] + ADP + H(+)</text>
        <dbReference type="Rhea" id="RHEA:17989"/>
        <dbReference type="Rhea" id="RHEA-COMP:9863"/>
        <dbReference type="Rhea" id="RHEA-COMP:11604"/>
        <dbReference type="ChEBI" id="CHEBI:15378"/>
        <dbReference type="ChEBI" id="CHEBI:29999"/>
        <dbReference type="ChEBI" id="CHEBI:30616"/>
        <dbReference type="ChEBI" id="CHEBI:83421"/>
        <dbReference type="ChEBI" id="CHEBI:456216"/>
        <dbReference type="EC" id="2.7.11.1"/>
    </reaction>
</comment>
<evidence type="ECO:0000256" key="3">
    <source>
        <dbReference type="ARBA" id="ARBA00022679"/>
    </source>
</evidence>
<dbReference type="PROSITE" id="PS00108">
    <property type="entry name" value="PROTEIN_KINASE_ST"/>
    <property type="match status" value="1"/>
</dbReference>
<dbReference type="PROSITE" id="PS00107">
    <property type="entry name" value="PROTEIN_KINASE_ATP"/>
    <property type="match status" value="1"/>
</dbReference>
<protein>
    <recommendedName>
        <fullName evidence="1">non-specific serine/threonine protein kinase</fullName>
        <ecNumber evidence="1">2.7.11.1</ecNumber>
    </recommendedName>
</protein>
<dbReference type="FunFam" id="1.10.510.10:FF:001023">
    <property type="entry name" value="Os07g0541700 protein"/>
    <property type="match status" value="1"/>
</dbReference>
<evidence type="ECO:0000256" key="4">
    <source>
        <dbReference type="ARBA" id="ARBA00022741"/>
    </source>
</evidence>
<dbReference type="SUPFAM" id="SSF56112">
    <property type="entry name" value="Protein kinase-like (PK-like)"/>
    <property type="match status" value="1"/>
</dbReference>
<comment type="caution">
    <text evidence="12">The sequence shown here is derived from an EMBL/GenBank/DDBJ whole genome shotgun (WGS) entry which is preliminary data.</text>
</comment>
<evidence type="ECO:0000313" key="13">
    <source>
        <dbReference type="Proteomes" id="UP000236291"/>
    </source>
</evidence>
<accession>A0A2K3M8E3</accession>
<evidence type="ECO:0000256" key="6">
    <source>
        <dbReference type="ARBA" id="ARBA00022840"/>
    </source>
</evidence>
<dbReference type="InterPro" id="IPR017441">
    <property type="entry name" value="Protein_kinase_ATP_BS"/>
</dbReference>
<evidence type="ECO:0000313" key="12">
    <source>
        <dbReference type="EMBL" id="PNX87050.1"/>
    </source>
</evidence>